<gene>
    <name evidence="4" type="ORF">GGX14DRAFT_521173</name>
</gene>
<dbReference type="Proteomes" id="UP001219525">
    <property type="component" value="Unassembled WGS sequence"/>
</dbReference>
<keyword evidence="1" id="KW-1015">Disulfide bond</keyword>
<reference evidence="4" key="1">
    <citation type="submission" date="2023-03" db="EMBL/GenBank/DDBJ databases">
        <title>Massive genome expansion in bonnet fungi (Mycena s.s.) driven by repeated elements and novel gene families across ecological guilds.</title>
        <authorList>
            <consortium name="Lawrence Berkeley National Laboratory"/>
            <person name="Harder C.B."/>
            <person name="Miyauchi S."/>
            <person name="Viragh M."/>
            <person name="Kuo A."/>
            <person name="Thoen E."/>
            <person name="Andreopoulos B."/>
            <person name="Lu D."/>
            <person name="Skrede I."/>
            <person name="Drula E."/>
            <person name="Henrissat B."/>
            <person name="Morin E."/>
            <person name="Kohler A."/>
            <person name="Barry K."/>
            <person name="LaButti K."/>
            <person name="Morin E."/>
            <person name="Salamov A."/>
            <person name="Lipzen A."/>
            <person name="Mereny Z."/>
            <person name="Hegedus B."/>
            <person name="Baldrian P."/>
            <person name="Stursova M."/>
            <person name="Weitz H."/>
            <person name="Taylor A."/>
            <person name="Grigoriev I.V."/>
            <person name="Nagy L.G."/>
            <person name="Martin F."/>
            <person name="Kauserud H."/>
        </authorList>
    </citation>
    <scope>NUCLEOTIDE SEQUENCE</scope>
    <source>
        <strain evidence="4">9144</strain>
    </source>
</reference>
<dbReference type="GO" id="GO:0006950">
    <property type="term" value="P:response to stress"/>
    <property type="evidence" value="ECO:0007669"/>
    <property type="project" value="UniProtKB-ARBA"/>
</dbReference>
<dbReference type="AlphaFoldDB" id="A0AAD6VKM6"/>
<sequence>MEKSEPIDIQSVKQWNETLRESKAAGKTVLVDFHAQWCQPCKIMAPRFSMLASQNPHVVFLRVDTDQQQAIAAKYQVTAMPTFVAIKAGKVVEAIRGADPQGLGRLVVQHGGPNPPVPPLPTEAEAAKEAGNDFYKGGKYAEAIEQYTTAISIAPHSAALYGNRSIAYLKSTPPDFELALADARRATETEPKWGKGYVRLGEALQALGKNEEAAKAFVQAVELSQGLVKAEVTKKLEIVKQSLGC</sequence>
<evidence type="ECO:0000256" key="1">
    <source>
        <dbReference type="ARBA" id="ARBA00023157"/>
    </source>
</evidence>
<dbReference type="InterPro" id="IPR036249">
    <property type="entry name" value="Thioredoxin-like_sf"/>
</dbReference>
<organism evidence="4 5">
    <name type="scientific">Mycena pura</name>
    <dbReference type="NCBI Taxonomy" id="153505"/>
    <lineage>
        <taxon>Eukaryota</taxon>
        <taxon>Fungi</taxon>
        <taxon>Dikarya</taxon>
        <taxon>Basidiomycota</taxon>
        <taxon>Agaricomycotina</taxon>
        <taxon>Agaricomycetes</taxon>
        <taxon>Agaricomycetidae</taxon>
        <taxon>Agaricales</taxon>
        <taxon>Marasmiineae</taxon>
        <taxon>Mycenaceae</taxon>
        <taxon>Mycena</taxon>
    </lineage>
</organism>
<dbReference type="SMART" id="SM00028">
    <property type="entry name" value="TPR"/>
    <property type="match status" value="3"/>
</dbReference>
<evidence type="ECO:0000313" key="4">
    <source>
        <dbReference type="EMBL" id="KAJ7209702.1"/>
    </source>
</evidence>
<dbReference type="Gene3D" id="1.25.40.10">
    <property type="entry name" value="Tetratricopeptide repeat domain"/>
    <property type="match status" value="1"/>
</dbReference>
<dbReference type="EMBL" id="JARJCW010000030">
    <property type="protein sequence ID" value="KAJ7209702.1"/>
    <property type="molecule type" value="Genomic_DNA"/>
</dbReference>
<dbReference type="InterPro" id="IPR013766">
    <property type="entry name" value="Thioredoxin_domain"/>
</dbReference>
<dbReference type="Pfam" id="PF00085">
    <property type="entry name" value="Thioredoxin"/>
    <property type="match status" value="1"/>
</dbReference>
<evidence type="ECO:0000256" key="2">
    <source>
        <dbReference type="PROSITE-ProRule" id="PRU00339"/>
    </source>
</evidence>
<feature type="repeat" description="TPR" evidence="2">
    <location>
        <begin position="124"/>
        <end position="157"/>
    </location>
</feature>
<accession>A0AAD6VKM6</accession>
<dbReference type="Pfam" id="PF13181">
    <property type="entry name" value="TPR_8"/>
    <property type="match status" value="1"/>
</dbReference>
<evidence type="ECO:0000313" key="5">
    <source>
        <dbReference type="Proteomes" id="UP001219525"/>
    </source>
</evidence>
<proteinExistence type="predicted"/>
<dbReference type="PANTHER" id="PTHR46115">
    <property type="entry name" value="THIOREDOXIN-LIKE PROTEIN 1"/>
    <property type="match status" value="1"/>
</dbReference>
<dbReference type="PROSITE" id="PS50005">
    <property type="entry name" value="TPR"/>
    <property type="match status" value="2"/>
</dbReference>
<dbReference type="InterPro" id="IPR011990">
    <property type="entry name" value="TPR-like_helical_dom_sf"/>
</dbReference>
<dbReference type="CDD" id="cd02947">
    <property type="entry name" value="TRX_family"/>
    <property type="match status" value="1"/>
</dbReference>
<name>A0AAD6VKM6_9AGAR</name>
<dbReference type="SUPFAM" id="SSF52833">
    <property type="entry name" value="Thioredoxin-like"/>
    <property type="match status" value="1"/>
</dbReference>
<comment type="caution">
    <text evidence="4">The sequence shown here is derived from an EMBL/GenBank/DDBJ whole genome shotgun (WGS) entry which is preliminary data.</text>
</comment>
<evidence type="ECO:0000259" key="3">
    <source>
        <dbReference type="PROSITE" id="PS51352"/>
    </source>
</evidence>
<feature type="repeat" description="TPR" evidence="2">
    <location>
        <begin position="194"/>
        <end position="227"/>
    </location>
</feature>
<keyword evidence="2" id="KW-0802">TPR repeat</keyword>
<dbReference type="PRINTS" id="PR00421">
    <property type="entry name" value="THIOREDOXIN"/>
</dbReference>
<dbReference type="PROSITE" id="PS51352">
    <property type="entry name" value="THIOREDOXIN_2"/>
    <property type="match status" value="1"/>
</dbReference>
<dbReference type="Gene3D" id="3.40.30.10">
    <property type="entry name" value="Glutaredoxin"/>
    <property type="match status" value="1"/>
</dbReference>
<keyword evidence="5" id="KW-1185">Reference proteome</keyword>
<dbReference type="SUPFAM" id="SSF48452">
    <property type="entry name" value="TPR-like"/>
    <property type="match status" value="1"/>
</dbReference>
<dbReference type="Pfam" id="PF13414">
    <property type="entry name" value="TPR_11"/>
    <property type="match status" value="1"/>
</dbReference>
<feature type="non-terminal residue" evidence="4">
    <location>
        <position position="1"/>
    </location>
</feature>
<dbReference type="InterPro" id="IPR019734">
    <property type="entry name" value="TPR_rpt"/>
</dbReference>
<feature type="domain" description="Thioredoxin" evidence="3">
    <location>
        <begin position="1"/>
        <end position="132"/>
    </location>
</feature>
<protein>
    <submittedName>
        <fullName evidence="4">Thioredoxin-domain-containing protein</fullName>
    </submittedName>
</protein>